<dbReference type="InterPro" id="IPR044946">
    <property type="entry name" value="Restrct_endonuc_typeI_TRD_sf"/>
</dbReference>
<comment type="similarity">
    <text evidence="1">Belongs to the type-I restriction system S methylase family.</text>
</comment>
<dbReference type="EMBL" id="CP096649">
    <property type="protein sequence ID" value="UQK58984.1"/>
    <property type="molecule type" value="Genomic_DNA"/>
</dbReference>
<dbReference type="RefSeq" id="WP_249242513.1">
    <property type="nucleotide sequence ID" value="NZ_CP096649.1"/>
</dbReference>
<evidence type="ECO:0000256" key="2">
    <source>
        <dbReference type="ARBA" id="ARBA00022747"/>
    </source>
</evidence>
<dbReference type="GO" id="GO:0009307">
    <property type="term" value="P:DNA restriction-modification system"/>
    <property type="evidence" value="ECO:0007669"/>
    <property type="project" value="UniProtKB-KW"/>
</dbReference>
<organism evidence="7 8">
    <name type="scientific">Fenollaria massiliensis</name>
    <dbReference type="NCBI Taxonomy" id="938288"/>
    <lineage>
        <taxon>Bacteria</taxon>
        <taxon>Bacillati</taxon>
        <taxon>Bacillota</taxon>
        <taxon>Clostridia</taxon>
        <taxon>Eubacteriales</taxon>
        <taxon>Fenollaria</taxon>
    </lineage>
</organism>
<keyword evidence="7" id="KW-0540">Nuclease</keyword>
<reference evidence="7" key="1">
    <citation type="submission" date="2022-04" db="EMBL/GenBank/DDBJ databases">
        <title>Complete genome sequences of Ezakiella coagulans and Fenollaria massiliensis.</title>
        <authorList>
            <person name="France M.T."/>
            <person name="Clifford J."/>
            <person name="Narina S."/>
            <person name="Rutt L."/>
            <person name="Ravel J."/>
        </authorList>
    </citation>
    <scope>NUCLEOTIDE SEQUENCE</scope>
    <source>
        <strain evidence="7">C0061C2</strain>
    </source>
</reference>
<proteinExistence type="inferred from homology"/>
<dbReference type="Gene3D" id="3.90.220.20">
    <property type="entry name" value="DNA methylase specificity domains"/>
    <property type="match status" value="2"/>
</dbReference>
<protein>
    <submittedName>
        <fullName evidence="7">Restriction endonuclease subunit S</fullName>
        <ecNumber evidence="7">3.1.21.-</ecNumber>
    </submittedName>
</protein>
<accession>A0A9E7DJH6</accession>
<dbReference type="AlphaFoldDB" id="A0A9E7DJH6"/>
<dbReference type="GO" id="GO:0004519">
    <property type="term" value="F:endonuclease activity"/>
    <property type="evidence" value="ECO:0007669"/>
    <property type="project" value="UniProtKB-KW"/>
</dbReference>
<comment type="subunit">
    <text evidence="4">The methyltransferase is composed of M and S polypeptides.</text>
</comment>
<keyword evidence="7" id="KW-0255">Endonuclease</keyword>
<dbReference type="Gene3D" id="1.10.287.1120">
    <property type="entry name" value="Bipartite methylase S protein"/>
    <property type="match status" value="1"/>
</dbReference>
<dbReference type="REBASE" id="621919">
    <property type="entry name" value="S.Fma61C2ORF7005P"/>
</dbReference>
<evidence type="ECO:0000256" key="4">
    <source>
        <dbReference type="ARBA" id="ARBA00038652"/>
    </source>
</evidence>
<dbReference type="PANTHER" id="PTHR43140">
    <property type="entry name" value="TYPE-1 RESTRICTION ENZYME ECOKI SPECIFICITY PROTEIN"/>
    <property type="match status" value="1"/>
</dbReference>
<gene>
    <name evidence="7" type="ORF">M1R53_07000</name>
</gene>
<feature type="domain" description="Type I restriction modification DNA specificity" evidence="6">
    <location>
        <begin position="90"/>
        <end position="192"/>
    </location>
</feature>
<dbReference type="Proteomes" id="UP000831151">
    <property type="component" value="Chromosome"/>
</dbReference>
<dbReference type="InterPro" id="IPR051212">
    <property type="entry name" value="Type-I_RE_S_subunit"/>
</dbReference>
<evidence type="ECO:0000256" key="5">
    <source>
        <dbReference type="SAM" id="Coils"/>
    </source>
</evidence>
<keyword evidence="3" id="KW-0238">DNA-binding</keyword>
<dbReference type="InterPro" id="IPR000055">
    <property type="entry name" value="Restrct_endonuc_typeI_TRD"/>
</dbReference>
<dbReference type="PANTHER" id="PTHR43140:SF1">
    <property type="entry name" value="TYPE I RESTRICTION ENZYME ECOKI SPECIFICITY SUBUNIT"/>
    <property type="match status" value="1"/>
</dbReference>
<dbReference type="SUPFAM" id="SSF116734">
    <property type="entry name" value="DNA methylase specificity domain"/>
    <property type="match status" value="2"/>
</dbReference>
<dbReference type="KEGG" id="fms:M1R53_07000"/>
<sequence length="421" mass="48390">MPREMKETGIEWIGEVPKDWEIVPGKYLFKNTKIVVGALERQFERLALTMNGVIKRSKTNSDGLQPADFSSYQILDVDQLVFKLIDLQNISTSRVGISPYRGIVSPAYIILKKLNNNTKSKFYYYWYMSMYYNRVFNLLGDAGVRSNINSTELLDLKAPKPPLEEQKKIADLLDKKCQEIEEIKETIESEIKTLDEYKKSIITEAVTKGLDKNVEMKDSGIDYINDYPAHWKIKRIKYLISERNARTKDGKGELLSVSQYRGVIPSSTNKMRVAQAKTLIGYKLVKKGDLVFNKLNPELARFGVSIYDGITSPDYAVYIVNKELVLEKFLELILRTDRYSVEYGRVSLGVGEGFKRLYTDQLGRFNIACPSIDEQRVIIAYLNTETKLIDESIATKQKQLETLEEYKKSLIYEYVTGKKEA</sequence>
<evidence type="ECO:0000313" key="7">
    <source>
        <dbReference type="EMBL" id="UQK58984.1"/>
    </source>
</evidence>
<evidence type="ECO:0000259" key="6">
    <source>
        <dbReference type="Pfam" id="PF01420"/>
    </source>
</evidence>
<dbReference type="GO" id="GO:0016787">
    <property type="term" value="F:hydrolase activity"/>
    <property type="evidence" value="ECO:0007669"/>
    <property type="project" value="UniProtKB-KW"/>
</dbReference>
<feature type="domain" description="Type I restriction modification DNA specificity" evidence="6">
    <location>
        <begin position="231"/>
        <end position="401"/>
    </location>
</feature>
<keyword evidence="5" id="KW-0175">Coiled coil</keyword>
<evidence type="ECO:0000313" key="8">
    <source>
        <dbReference type="Proteomes" id="UP000831151"/>
    </source>
</evidence>
<dbReference type="Pfam" id="PF01420">
    <property type="entry name" value="Methylase_S"/>
    <property type="match status" value="2"/>
</dbReference>
<dbReference type="EC" id="3.1.21.-" evidence="7"/>
<keyword evidence="8" id="KW-1185">Reference proteome</keyword>
<evidence type="ECO:0000256" key="3">
    <source>
        <dbReference type="ARBA" id="ARBA00023125"/>
    </source>
</evidence>
<keyword evidence="7" id="KW-0378">Hydrolase</keyword>
<evidence type="ECO:0000256" key="1">
    <source>
        <dbReference type="ARBA" id="ARBA00010923"/>
    </source>
</evidence>
<dbReference type="GO" id="GO:0003677">
    <property type="term" value="F:DNA binding"/>
    <property type="evidence" value="ECO:0007669"/>
    <property type="project" value="UniProtKB-KW"/>
</dbReference>
<feature type="coiled-coil region" evidence="5">
    <location>
        <begin position="163"/>
        <end position="200"/>
    </location>
</feature>
<name>A0A9E7DJH6_9FIRM</name>
<keyword evidence="2" id="KW-0680">Restriction system</keyword>